<sequence>MADDLDDLLDEVESSFESDFINVEDKRSIKTDDLNELLDDFEPPLQPHDESSDTPTHSSSAKRRCANVSIGGTSMPIGLATSATQRSCSTLRCLQCDSPVVSFDGFTWTDETDYLFLRNNYPDMDRLLSHLDSSRGSRAYACQCKFRSVSNELDLDDDKDLQWICGKH</sequence>
<dbReference type="InterPro" id="IPR029239">
    <property type="entry name" value="CFAP418"/>
</dbReference>
<organism evidence="7 8">
    <name type="scientific">Halocaridina rubra</name>
    <name type="common">Hawaiian red shrimp</name>
    <dbReference type="NCBI Taxonomy" id="373956"/>
    <lineage>
        <taxon>Eukaryota</taxon>
        <taxon>Metazoa</taxon>
        <taxon>Ecdysozoa</taxon>
        <taxon>Arthropoda</taxon>
        <taxon>Crustacea</taxon>
        <taxon>Multicrustacea</taxon>
        <taxon>Malacostraca</taxon>
        <taxon>Eumalacostraca</taxon>
        <taxon>Eucarida</taxon>
        <taxon>Decapoda</taxon>
        <taxon>Pleocyemata</taxon>
        <taxon>Caridea</taxon>
        <taxon>Atyoidea</taxon>
        <taxon>Atyidae</taxon>
        <taxon>Halocaridina</taxon>
    </lineage>
</organism>
<keyword evidence="8" id="KW-1185">Reference proteome</keyword>
<proteinExistence type="predicted"/>
<evidence type="ECO:0000256" key="5">
    <source>
        <dbReference type="ARBA" id="ARBA00026215"/>
    </source>
</evidence>
<dbReference type="PANTHER" id="PTHR33958:SF1">
    <property type="entry name" value="CILIA- AND FLAGELLA-ASSOCIATED PROTEIN 418"/>
    <property type="match status" value="1"/>
</dbReference>
<dbReference type="AlphaFoldDB" id="A0AAN8WJQ3"/>
<evidence type="ECO:0000256" key="6">
    <source>
        <dbReference type="SAM" id="MobiDB-lite"/>
    </source>
</evidence>
<evidence type="ECO:0000313" key="8">
    <source>
        <dbReference type="Proteomes" id="UP001381693"/>
    </source>
</evidence>
<comment type="function">
    <text evidence="4">May be involved in photoreceptor outer segment disk morphogenesis.</text>
</comment>
<reference evidence="7 8" key="1">
    <citation type="submission" date="2023-11" db="EMBL/GenBank/DDBJ databases">
        <title>Halocaridina rubra genome assembly.</title>
        <authorList>
            <person name="Smith C."/>
        </authorList>
    </citation>
    <scope>NUCLEOTIDE SEQUENCE [LARGE SCALE GENOMIC DNA]</scope>
    <source>
        <strain evidence="7">EP-1</strain>
        <tissue evidence="7">Whole</tissue>
    </source>
</reference>
<accession>A0AAN8WJQ3</accession>
<comment type="subcellular location">
    <subcellularLocation>
        <location evidence="2">Cytoplasm</location>
    </subcellularLocation>
    <subcellularLocation>
        <location evidence="1">Photoreceptor inner segment</location>
    </subcellularLocation>
</comment>
<evidence type="ECO:0000256" key="3">
    <source>
        <dbReference type="ARBA" id="ARBA00022490"/>
    </source>
</evidence>
<dbReference type="PANTHER" id="PTHR33958">
    <property type="entry name" value="PROTEIN C8ORF37"/>
    <property type="match status" value="1"/>
</dbReference>
<dbReference type="GO" id="GO:0001917">
    <property type="term" value="C:photoreceptor inner segment"/>
    <property type="evidence" value="ECO:0007669"/>
    <property type="project" value="UniProtKB-SubCell"/>
</dbReference>
<keyword evidence="3" id="KW-0963">Cytoplasm</keyword>
<protein>
    <recommendedName>
        <fullName evidence="5">Cilia- and flagella-associated protein 418</fullName>
    </recommendedName>
</protein>
<evidence type="ECO:0000256" key="1">
    <source>
        <dbReference type="ARBA" id="ARBA00004437"/>
    </source>
</evidence>
<feature type="region of interest" description="Disordered" evidence="6">
    <location>
        <begin position="34"/>
        <end position="63"/>
    </location>
</feature>
<name>A0AAN8WJQ3_HALRR</name>
<dbReference type="Proteomes" id="UP001381693">
    <property type="component" value="Unassembled WGS sequence"/>
</dbReference>
<dbReference type="EMBL" id="JAXCGZ010018887">
    <property type="protein sequence ID" value="KAK7067276.1"/>
    <property type="molecule type" value="Genomic_DNA"/>
</dbReference>
<evidence type="ECO:0000313" key="7">
    <source>
        <dbReference type="EMBL" id="KAK7067276.1"/>
    </source>
</evidence>
<dbReference type="GO" id="GO:0005829">
    <property type="term" value="C:cytosol"/>
    <property type="evidence" value="ECO:0007669"/>
    <property type="project" value="TreeGrafter"/>
</dbReference>
<dbReference type="Pfam" id="PF14996">
    <property type="entry name" value="RMP"/>
    <property type="match status" value="1"/>
</dbReference>
<comment type="caution">
    <text evidence="7">The sequence shown here is derived from an EMBL/GenBank/DDBJ whole genome shotgun (WGS) entry which is preliminary data.</text>
</comment>
<evidence type="ECO:0000256" key="4">
    <source>
        <dbReference type="ARBA" id="ARBA00024819"/>
    </source>
</evidence>
<evidence type="ECO:0000256" key="2">
    <source>
        <dbReference type="ARBA" id="ARBA00004496"/>
    </source>
</evidence>
<gene>
    <name evidence="7" type="ORF">SK128_019012</name>
</gene>